<feature type="compositionally biased region" description="Basic and acidic residues" evidence="1">
    <location>
        <begin position="73"/>
        <end position="83"/>
    </location>
</feature>
<sequence length="591" mass="66574">LPPLPLPATLLCFCFSLLDTMATFTAFRTNYASLDGAPIEPSNYRAGGRRRGGREVRREANRTVTDTNQDSSDQDRADNRADGRTGTGTTQEEADLTRADEDGPYLDRADADPLRADEDLGRADEDHPRADEDLGRADGPVADARIGADVDRRADLRADRRAEDDLRMADARTQNQDRMLTARKRKADAEDEDGVPTAKRIKIEHVVSAGASMDEDVEDWYDEDECDEDEYADEDGGKDAFEDMVRLLGRGVTEEEASQRMRDAGNAEQAATWLDATALSELVSWALAADMGSQGAFTTETSSHDRELTEIFADVQSAAAKAEEMQVPGTDLPGMSEREDADLEETLEHLHVDDTYLQPMSEESTQPLTDGFHLHGADSTVPDNWDLKMDEYIARERILLEEAKLAAADSAIAVRELEHLISASHIPTVAADEAAQETDADQDELDAREEEEIRAENAARRASFKRIDRKANMLRLVECRKREFEHKRDLPRARARHIAREKTLDPACPYYSQAQEAAMYQKMRTEPRATREELDDYEFIQFERIRRALEKHGWPVNAREILREIRRDIAAIEAAEDQAALINDRRKHMLR</sequence>
<feature type="chain" id="PRO_5012318515" description="UBA domain-containing protein" evidence="2">
    <location>
        <begin position="23"/>
        <end position="591"/>
    </location>
</feature>
<dbReference type="OrthoDB" id="10668476at2759"/>
<organism evidence="3 4">
    <name type="scientific">Trametes pubescens</name>
    <name type="common">White-rot fungus</name>
    <dbReference type="NCBI Taxonomy" id="154538"/>
    <lineage>
        <taxon>Eukaryota</taxon>
        <taxon>Fungi</taxon>
        <taxon>Dikarya</taxon>
        <taxon>Basidiomycota</taxon>
        <taxon>Agaricomycotina</taxon>
        <taxon>Agaricomycetes</taxon>
        <taxon>Polyporales</taxon>
        <taxon>Polyporaceae</taxon>
        <taxon>Trametes</taxon>
    </lineage>
</organism>
<protein>
    <recommendedName>
        <fullName evidence="5">UBA domain-containing protein</fullName>
    </recommendedName>
</protein>
<keyword evidence="2" id="KW-0732">Signal</keyword>
<evidence type="ECO:0000313" key="3">
    <source>
        <dbReference type="EMBL" id="OJT14001.1"/>
    </source>
</evidence>
<keyword evidence="4" id="KW-1185">Reference proteome</keyword>
<gene>
    <name evidence="3" type="ORF">TRAPUB_9485</name>
</gene>
<evidence type="ECO:0000256" key="1">
    <source>
        <dbReference type="SAM" id="MobiDB-lite"/>
    </source>
</evidence>
<accession>A0A1M2W2A9</accession>
<proteinExistence type="predicted"/>
<feature type="compositionally biased region" description="Basic and acidic residues" evidence="1">
    <location>
        <begin position="95"/>
        <end position="136"/>
    </location>
</feature>
<feature type="signal peptide" evidence="2">
    <location>
        <begin position="1"/>
        <end position="22"/>
    </location>
</feature>
<dbReference type="AlphaFoldDB" id="A0A1M2W2A9"/>
<evidence type="ECO:0000256" key="2">
    <source>
        <dbReference type="SAM" id="SignalP"/>
    </source>
</evidence>
<feature type="non-terminal residue" evidence="3">
    <location>
        <position position="1"/>
    </location>
</feature>
<reference evidence="3 4" key="1">
    <citation type="submission" date="2016-10" db="EMBL/GenBank/DDBJ databases">
        <title>Genome sequence of the basidiomycete white-rot fungus Trametes pubescens.</title>
        <authorList>
            <person name="Makela M.R."/>
            <person name="Granchi Z."/>
            <person name="Peng M."/>
            <person name="De Vries R.P."/>
            <person name="Grigoriev I."/>
            <person name="Riley R."/>
            <person name="Hilden K."/>
        </authorList>
    </citation>
    <scope>NUCLEOTIDE SEQUENCE [LARGE SCALE GENOMIC DNA]</scope>
    <source>
        <strain evidence="3 4">FBCC735</strain>
    </source>
</reference>
<name>A0A1M2W2A9_TRAPU</name>
<evidence type="ECO:0008006" key="5">
    <source>
        <dbReference type="Google" id="ProtNLM"/>
    </source>
</evidence>
<dbReference type="Proteomes" id="UP000184267">
    <property type="component" value="Unassembled WGS sequence"/>
</dbReference>
<dbReference type="EMBL" id="MNAD01000344">
    <property type="protein sequence ID" value="OJT14001.1"/>
    <property type="molecule type" value="Genomic_DNA"/>
</dbReference>
<comment type="caution">
    <text evidence="3">The sequence shown here is derived from an EMBL/GenBank/DDBJ whole genome shotgun (WGS) entry which is preliminary data.</text>
</comment>
<evidence type="ECO:0000313" key="4">
    <source>
        <dbReference type="Proteomes" id="UP000184267"/>
    </source>
</evidence>
<feature type="region of interest" description="Disordered" evidence="1">
    <location>
        <begin position="34"/>
        <end position="140"/>
    </location>
</feature>